<dbReference type="InterPro" id="IPR002885">
    <property type="entry name" value="PPR_rpt"/>
</dbReference>
<feature type="repeat" description="PPR" evidence="2">
    <location>
        <begin position="594"/>
        <end position="630"/>
    </location>
</feature>
<evidence type="ECO:0000259" key="4">
    <source>
        <dbReference type="Pfam" id="PF17177"/>
    </source>
</evidence>
<evidence type="ECO:0000256" key="2">
    <source>
        <dbReference type="PROSITE-ProRule" id="PRU00708"/>
    </source>
</evidence>
<dbReference type="Pfam" id="PF17177">
    <property type="entry name" value="PPR_long"/>
    <property type="match status" value="1"/>
</dbReference>
<dbReference type="PROSITE" id="PS51375">
    <property type="entry name" value="PPR"/>
    <property type="match status" value="4"/>
</dbReference>
<dbReference type="EMBL" id="CAJNDS010002084">
    <property type="protein sequence ID" value="CAE7315696.1"/>
    <property type="molecule type" value="Genomic_DNA"/>
</dbReference>
<protein>
    <recommendedName>
        <fullName evidence="4">PROP1-like PPR domain-containing protein</fullName>
    </recommendedName>
</protein>
<keyword evidence="6" id="KW-1185">Reference proteome</keyword>
<evidence type="ECO:0000313" key="6">
    <source>
        <dbReference type="Proteomes" id="UP000604046"/>
    </source>
</evidence>
<dbReference type="AlphaFoldDB" id="A0A812NDP8"/>
<feature type="region of interest" description="Disordered" evidence="3">
    <location>
        <begin position="111"/>
        <end position="152"/>
    </location>
</feature>
<dbReference type="Pfam" id="PF13041">
    <property type="entry name" value="PPR_2"/>
    <property type="match status" value="1"/>
</dbReference>
<dbReference type="PANTHER" id="PTHR47941">
    <property type="entry name" value="PENTATRICOPEPTIDE REPEAT-CONTAINING PROTEIN 3, MITOCHONDRIAL"/>
    <property type="match status" value="1"/>
</dbReference>
<dbReference type="Gene3D" id="1.25.40.10">
    <property type="entry name" value="Tetratricopeptide repeat domain"/>
    <property type="match status" value="4"/>
</dbReference>
<dbReference type="OrthoDB" id="185373at2759"/>
<sequence>MEVGTVRLTWRSQAGSRVSYAIAHGRAAVPEVAADGSEATRFLHISKVYCMALTVSKCVGKPHRQKRMSRRILRARKAESDSSIFQRIADIYSKANETAKASRWYQLSSDLQPTQTGHIGPQSKSAQHDQATSATAADEYEKTSQKQADRRVKLQAAPREFNKAGAWIQAVPSTKNLKDLRALQSHAGWSSAMTAKILELCERRQPHLAELCLRPMLQAATVPLAASRAVAKVITQLAEGGLPGLFQAEALMERLLDLLHWLQRLREVSNRETQRETIESIRLVLLRAGPRLVEMCIVEGCTWQGERWLVHLMQLGYAGSLRGQLCERLAMEDVLKAESWMVAWVHEHVTHVTTAEEAEVPKPPKPQSCDVAALCKGFLRDPLTHFKVIPWLELALEVGIVLDVIDFEPVLTKMVQFNRIQKRPYILGSLIRKCCDFDHIILAEKLTDLSIQHAFEPQQMVSILMSHLAQHGRSDQAKPWINKMLNHRLVPDAQTFVVCIRATRDVATSSELLAKMIVARVETNCYIYSAVIDTCAVADSAALAVAWFEEAKTSGVQLNTHCYNAVLNAHTRSQDADSAVGWIQNMSADSISPDEISYNSVLSSFAATGPDATSKAEAILSQMQAASIAPTMQTYINLLHVAARSGDMCMAETWYERMLASGFSPDGAILRILINAAATSGDVSRAEFWFKAAMSSGEPQQDQQVVYNTLMKAYAKANEVQKAEGLFLSMLKVCKPSEITFGILMEGRASIGHLEGVRYWQQRFRETGGEINLVMYNLLLKACAMATPQEGTEAEETLKLMLRSSVEPNFISLRTLALAIGKPAAQSLCNSLQLEWGRLCRTLTNIVFLYCLASSQHPGSVFKLHSLSCKFVRYIHYPANGMLSLTAVVACILTTGQGLGDHRADVYDSYDATLDLEEGAGRGQKESALGARTLELLRNGHQDVLPVKDVKELVDCLGFSVASSCPQAADKDACQQTVVEYDGVRYVCFYTQKTYGSISSTLQESRCNIDMRSSVCKAVS</sequence>
<feature type="compositionally biased region" description="Basic and acidic residues" evidence="3">
    <location>
        <begin position="139"/>
        <end position="152"/>
    </location>
</feature>
<name>A0A812NDP8_9DINO</name>
<accession>A0A812NDP8</accession>
<organism evidence="5 6">
    <name type="scientific">Symbiodinium natans</name>
    <dbReference type="NCBI Taxonomy" id="878477"/>
    <lineage>
        <taxon>Eukaryota</taxon>
        <taxon>Sar</taxon>
        <taxon>Alveolata</taxon>
        <taxon>Dinophyceae</taxon>
        <taxon>Suessiales</taxon>
        <taxon>Symbiodiniaceae</taxon>
        <taxon>Symbiodinium</taxon>
    </lineage>
</organism>
<evidence type="ECO:0000256" key="1">
    <source>
        <dbReference type="ARBA" id="ARBA00022737"/>
    </source>
</evidence>
<feature type="domain" description="PROP1-like PPR" evidence="4">
    <location>
        <begin position="528"/>
        <end position="685"/>
    </location>
</feature>
<evidence type="ECO:0000313" key="5">
    <source>
        <dbReference type="EMBL" id="CAE7315696.1"/>
    </source>
</evidence>
<reference evidence="5" key="1">
    <citation type="submission" date="2021-02" db="EMBL/GenBank/DDBJ databases">
        <authorList>
            <person name="Dougan E. K."/>
            <person name="Rhodes N."/>
            <person name="Thang M."/>
            <person name="Chan C."/>
        </authorList>
    </citation>
    <scope>NUCLEOTIDE SEQUENCE</scope>
</reference>
<feature type="repeat" description="PPR" evidence="2">
    <location>
        <begin position="559"/>
        <end position="593"/>
    </location>
</feature>
<feature type="repeat" description="PPR" evidence="2">
    <location>
        <begin position="631"/>
        <end position="665"/>
    </location>
</feature>
<comment type="caution">
    <text evidence="5">The sequence shown here is derived from an EMBL/GenBank/DDBJ whole genome shotgun (WGS) entry which is preliminary data.</text>
</comment>
<evidence type="ECO:0000256" key="3">
    <source>
        <dbReference type="SAM" id="MobiDB-lite"/>
    </source>
</evidence>
<gene>
    <name evidence="5" type="ORF">SNAT2548_LOCUS16560</name>
</gene>
<dbReference type="NCBIfam" id="TIGR00756">
    <property type="entry name" value="PPR"/>
    <property type="match status" value="2"/>
</dbReference>
<proteinExistence type="predicted"/>
<dbReference type="Proteomes" id="UP000604046">
    <property type="component" value="Unassembled WGS sequence"/>
</dbReference>
<feature type="repeat" description="PPR" evidence="2">
    <location>
        <begin position="703"/>
        <end position="733"/>
    </location>
</feature>
<dbReference type="InterPro" id="IPR011990">
    <property type="entry name" value="TPR-like_helical_dom_sf"/>
</dbReference>
<feature type="compositionally biased region" description="Polar residues" evidence="3">
    <location>
        <begin position="111"/>
        <end position="135"/>
    </location>
</feature>
<keyword evidence="1" id="KW-0677">Repeat</keyword>
<dbReference type="InterPro" id="IPR033443">
    <property type="entry name" value="PROP1-like_PPR_dom"/>
</dbReference>